<feature type="signal peptide" evidence="2">
    <location>
        <begin position="1"/>
        <end position="20"/>
    </location>
</feature>
<dbReference type="SUPFAM" id="SSF47862">
    <property type="entry name" value="Saposin"/>
    <property type="match status" value="1"/>
</dbReference>
<dbReference type="AlphaFoldDB" id="A0AAN7TYR0"/>
<evidence type="ECO:0000313" key="4">
    <source>
        <dbReference type="EMBL" id="KAK5582329.1"/>
    </source>
</evidence>
<organism evidence="4 5">
    <name type="scientific">Dictyostelium firmibasis</name>
    <dbReference type="NCBI Taxonomy" id="79012"/>
    <lineage>
        <taxon>Eukaryota</taxon>
        <taxon>Amoebozoa</taxon>
        <taxon>Evosea</taxon>
        <taxon>Eumycetozoa</taxon>
        <taxon>Dictyostelia</taxon>
        <taxon>Dictyosteliales</taxon>
        <taxon>Dictyosteliaceae</taxon>
        <taxon>Dictyostelium</taxon>
    </lineage>
</organism>
<evidence type="ECO:0000259" key="3">
    <source>
        <dbReference type="PROSITE" id="PS50015"/>
    </source>
</evidence>
<dbReference type="EMBL" id="JAVFKY010000001">
    <property type="protein sequence ID" value="KAK5582329.1"/>
    <property type="molecule type" value="Genomic_DNA"/>
</dbReference>
<dbReference type="InterPro" id="IPR007856">
    <property type="entry name" value="SapB_1"/>
</dbReference>
<gene>
    <name evidence="4" type="ORF">RB653_003912</name>
</gene>
<keyword evidence="2" id="KW-0732">Signal</keyword>
<dbReference type="Pfam" id="PF05184">
    <property type="entry name" value="SapB_1"/>
    <property type="match status" value="1"/>
</dbReference>
<dbReference type="Proteomes" id="UP001344447">
    <property type="component" value="Unassembled WGS sequence"/>
</dbReference>
<protein>
    <recommendedName>
        <fullName evidence="3">Saposin B-type domain-containing protein</fullName>
    </recommendedName>
</protein>
<dbReference type="InterPro" id="IPR051428">
    <property type="entry name" value="Sphingo_Act-Surfact_Prot"/>
</dbReference>
<proteinExistence type="predicted"/>
<dbReference type="InterPro" id="IPR011001">
    <property type="entry name" value="Saposin-like"/>
</dbReference>
<keyword evidence="1" id="KW-1015">Disulfide bond</keyword>
<comment type="caution">
    <text evidence="4">The sequence shown here is derived from an EMBL/GenBank/DDBJ whole genome shotgun (WGS) entry which is preliminary data.</text>
</comment>
<accession>A0AAN7TYR0</accession>
<dbReference type="PROSITE" id="PS50015">
    <property type="entry name" value="SAP_B"/>
    <property type="match status" value="1"/>
</dbReference>
<dbReference type="PANTHER" id="PTHR11480:SF53">
    <property type="entry name" value="SAPOSIN B DOMAIN-CONTAINING PROTEIN"/>
    <property type="match status" value="1"/>
</dbReference>
<feature type="domain" description="Saposin B-type" evidence="3">
    <location>
        <begin position="31"/>
        <end position="113"/>
    </location>
</feature>
<dbReference type="SMART" id="SM00741">
    <property type="entry name" value="SapB"/>
    <property type="match status" value="1"/>
</dbReference>
<name>A0AAN7TYR0_9MYCE</name>
<evidence type="ECO:0000313" key="5">
    <source>
        <dbReference type="Proteomes" id="UP001344447"/>
    </source>
</evidence>
<reference evidence="4 5" key="1">
    <citation type="submission" date="2023-11" db="EMBL/GenBank/DDBJ databases">
        <title>Dfirmibasis_genome.</title>
        <authorList>
            <person name="Edelbroek B."/>
            <person name="Kjellin J."/>
            <person name="Jerlstrom-Hultqvist J."/>
            <person name="Soderbom F."/>
        </authorList>
    </citation>
    <scope>NUCLEOTIDE SEQUENCE [LARGE SCALE GENOMIC DNA]</scope>
    <source>
        <strain evidence="4 5">TNS-C-14</strain>
    </source>
</reference>
<dbReference type="GO" id="GO:0006629">
    <property type="term" value="P:lipid metabolic process"/>
    <property type="evidence" value="ECO:0007669"/>
    <property type="project" value="InterPro"/>
</dbReference>
<feature type="chain" id="PRO_5043042719" description="Saposin B-type domain-containing protein" evidence="2">
    <location>
        <begin position="21"/>
        <end position="159"/>
    </location>
</feature>
<dbReference type="Gene3D" id="1.10.225.10">
    <property type="entry name" value="Saposin-like"/>
    <property type="match status" value="1"/>
</dbReference>
<sequence length="159" mass="17567">MNKLIIALILIICSISISFAQTATPTNSPTPKVGCDLCEFVVSFGEYLVKNGNLTKAQLETDLKQVCTIVPSNITEECKFFMLIAAPVIAGAISNGENPVTICSDYKLCPTTSSQQTPTIKYMTHPNMDIMRNKNKDISNHINNIIIEPKQKVTIKRNF</sequence>
<keyword evidence="5" id="KW-1185">Reference proteome</keyword>
<dbReference type="InterPro" id="IPR008139">
    <property type="entry name" value="SaposinB_dom"/>
</dbReference>
<evidence type="ECO:0000256" key="2">
    <source>
        <dbReference type="SAM" id="SignalP"/>
    </source>
</evidence>
<evidence type="ECO:0000256" key="1">
    <source>
        <dbReference type="ARBA" id="ARBA00023157"/>
    </source>
</evidence>
<dbReference type="PANTHER" id="PTHR11480">
    <property type="entry name" value="SAPOSIN-RELATED"/>
    <property type="match status" value="1"/>
</dbReference>